<feature type="transmembrane region" description="Helical" evidence="1">
    <location>
        <begin position="103"/>
        <end position="119"/>
    </location>
</feature>
<gene>
    <name evidence="2" type="ORF">J5Y10_24700</name>
</gene>
<dbReference type="RefSeq" id="WP_209376801.1">
    <property type="nucleotide sequence ID" value="NZ_JAGIZA010000025.1"/>
</dbReference>
<dbReference type="Proteomes" id="UP000677537">
    <property type="component" value="Unassembled WGS sequence"/>
</dbReference>
<keyword evidence="1" id="KW-1133">Transmembrane helix</keyword>
<organism evidence="2 3">
    <name type="scientific">Roseomonas indoligenes</name>
    <dbReference type="NCBI Taxonomy" id="2820811"/>
    <lineage>
        <taxon>Bacteria</taxon>
        <taxon>Pseudomonadati</taxon>
        <taxon>Pseudomonadota</taxon>
        <taxon>Alphaproteobacteria</taxon>
        <taxon>Acetobacterales</taxon>
        <taxon>Roseomonadaceae</taxon>
        <taxon>Roseomonas</taxon>
    </lineage>
</organism>
<reference evidence="2" key="1">
    <citation type="submission" date="2021-03" db="EMBL/GenBank/DDBJ databases">
        <authorList>
            <person name="So Y."/>
        </authorList>
    </citation>
    <scope>NUCLEOTIDE SEQUENCE</scope>
    <source>
        <strain evidence="2">SG15</strain>
    </source>
</reference>
<proteinExistence type="predicted"/>
<name>A0A940N4V4_9PROT</name>
<sequence>MPDTNTAFWISLILMTVVLLWGLGLIARALLGGPSGDAREPLIRSMLSEPADQPAKTVKGSFSRTAGAFGAMGLAASVVGISYWVIFDLFSTNGDNLGKLKDVGWFFLAGSALFAPYAFNRLSKLFGAVST</sequence>
<protein>
    <submittedName>
        <fullName evidence="2">Uncharacterized protein</fullName>
    </submittedName>
</protein>
<evidence type="ECO:0000313" key="3">
    <source>
        <dbReference type="Proteomes" id="UP000677537"/>
    </source>
</evidence>
<keyword evidence="3" id="KW-1185">Reference proteome</keyword>
<comment type="caution">
    <text evidence="2">The sequence shown here is derived from an EMBL/GenBank/DDBJ whole genome shotgun (WGS) entry which is preliminary data.</text>
</comment>
<keyword evidence="1" id="KW-0472">Membrane</keyword>
<feature type="transmembrane region" description="Helical" evidence="1">
    <location>
        <begin position="66"/>
        <end position="87"/>
    </location>
</feature>
<feature type="transmembrane region" description="Helical" evidence="1">
    <location>
        <begin position="6"/>
        <end position="31"/>
    </location>
</feature>
<evidence type="ECO:0000313" key="2">
    <source>
        <dbReference type="EMBL" id="MBP0496006.1"/>
    </source>
</evidence>
<accession>A0A940N4V4</accession>
<dbReference type="AlphaFoldDB" id="A0A940N4V4"/>
<evidence type="ECO:0000256" key="1">
    <source>
        <dbReference type="SAM" id="Phobius"/>
    </source>
</evidence>
<keyword evidence="1" id="KW-0812">Transmembrane</keyword>
<dbReference type="EMBL" id="JAGIZA010000025">
    <property type="protein sequence ID" value="MBP0496006.1"/>
    <property type="molecule type" value="Genomic_DNA"/>
</dbReference>